<name>A0A0D2APW9_9PEZI</name>
<keyword evidence="3" id="KW-1185">Reference proteome</keyword>
<dbReference type="RefSeq" id="XP_016211083.1">
    <property type="nucleotide sequence ID" value="XM_016361007.1"/>
</dbReference>
<dbReference type="Gene3D" id="1.20.120.1630">
    <property type="match status" value="1"/>
</dbReference>
<dbReference type="InParanoid" id="A0A0D2APW9"/>
<feature type="transmembrane region" description="Helical" evidence="1">
    <location>
        <begin position="90"/>
        <end position="107"/>
    </location>
</feature>
<feature type="transmembrane region" description="Helical" evidence="1">
    <location>
        <begin position="156"/>
        <end position="188"/>
    </location>
</feature>
<dbReference type="GeneID" id="27315234"/>
<dbReference type="OrthoDB" id="201504at2759"/>
<keyword evidence="1" id="KW-1133">Transmembrane helix</keyword>
<protein>
    <recommendedName>
        <fullName evidence="4">Steroid 5-alpha reductase C-terminal domain-containing protein</fullName>
    </recommendedName>
</protein>
<dbReference type="AlphaFoldDB" id="A0A0D2APW9"/>
<dbReference type="InterPro" id="IPR010721">
    <property type="entry name" value="UstE-like"/>
</dbReference>
<dbReference type="Proteomes" id="UP000053259">
    <property type="component" value="Unassembled WGS sequence"/>
</dbReference>
<feature type="transmembrane region" description="Helical" evidence="1">
    <location>
        <begin position="60"/>
        <end position="78"/>
    </location>
</feature>
<keyword evidence="1" id="KW-0812">Transmembrane</keyword>
<reference evidence="2 3" key="1">
    <citation type="submission" date="2015-01" db="EMBL/GenBank/DDBJ databases">
        <title>The Genome Sequence of Ochroconis gallopava CBS43764.</title>
        <authorList>
            <consortium name="The Broad Institute Genomics Platform"/>
            <person name="Cuomo C."/>
            <person name="de Hoog S."/>
            <person name="Gorbushina A."/>
            <person name="Stielow B."/>
            <person name="Teixiera M."/>
            <person name="Abouelleil A."/>
            <person name="Chapman S.B."/>
            <person name="Priest M."/>
            <person name="Young S.K."/>
            <person name="Wortman J."/>
            <person name="Nusbaum C."/>
            <person name="Birren B."/>
        </authorList>
    </citation>
    <scope>NUCLEOTIDE SEQUENCE [LARGE SCALE GENOMIC DNA]</scope>
    <source>
        <strain evidence="2 3">CBS 43764</strain>
    </source>
</reference>
<organism evidence="2 3">
    <name type="scientific">Verruconis gallopava</name>
    <dbReference type="NCBI Taxonomy" id="253628"/>
    <lineage>
        <taxon>Eukaryota</taxon>
        <taxon>Fungi</taxon>
        <taxon>Dikarya</taxon>
        <taxon>Ascomycota</taxon>
        <taxon>Pezizomycotina</taxon>
        <taxon>Dothideomycetes</taxon>
        <taxon>Pleosporomycetidae</taxon>
        <taxon>Venturiales</taxon>
        <taxon>Sympoventuriaceae</taxon>
        <taxon>Verruconis</taxon>
    </lineage>
</organism>
<dbReference type="EMBL" id="KN847556">
    <property type="protein sequence ID" value="KIW01214.1"/>
    <property type="molecule type" value="Genomic_DNA"/>
</dbReference>
<evidence type="ECO:0000256" key="1">
    <source>
        <dbReference type="SAM" id="Phobius"/>
    </source>
</evidence>
<evidence type="ECO:0000313" key="2">
    <source>
        <dbReference type="EMBL" id="KIW01214.1"/>
    </source>
</evidence>
<gene>
    <name evidence="2" type="ORF">PV09_07261</name>
</gene>
<keyword evidence="1" id="KW-0472">Membrane</keyword>
<sequence>MATVLSLPSLKSVAECADFSLTVRPYIPQLLDLPRNLRAALAGDDKLHELRLLYLNTNPLASAAALALALSVIVLVASEVNRNYSQVDRLWSILPAVYIGHYAAWAHLNGLPTQKLDNIAVFGAVWSARLTFNYWRKGGYNIGSEDYRWPIIKDKLGYWGMLALNVTFISFGQNILLLLITAPAYIFLLASRLGSDTMQLSDIVFSRALMGLILVEFFADQQQWNYQEAKRKYRATAKLPADSKYTQEDLDRGFNVSGLWSWSRHPNFLAEQLIWVTLYQWACYATDTYFNWTVVGVMGYLGVFQGSTWLTELLSAQKYPEYEEYQRLVGRFFPKLFSTRASEELVLEKSKPTQAKKRGSKKD</sequence>
<dbReference type="GO" id="GO:0016020">
    <property type="term" value="C:membrane"/>
    <property type="evidence" value="ECO:0007669"/>
    <property type="project" value="TreeGrafter"/>
</dbReference>
<evidence type="ECO:0008006" key="4">
    <source>
        <dbReference type="Google" id="ProtNLM"/>
    </source>
</evidence>
<proteinExistence type="predicted"/>
<dbReference type="PANTHER" id="PTHR32251:SF23">
    <property type="entry name" value="3-OXO-5-ALPHA-STEROID 4-DEHYDROGENASE (DUF1295)"/>
    <property type="match status" value="1"/>
</dbReference>
<dbReference type="VEuPathDB" id="FungiDB:PV09_07261"/>
<dbReference type="PANTHER" id="PTHR32251">
    <property type="entry name" value="3-OXO-5-ALPHA-STEROID 4-DEHYDROGENASE"/>
    <property type="match status" value="1"/>
</dbReference>
<accession>A0A0D2APW9</accession>
<dbReference type="Pfam" id="PF06966">
    <property type="entry name" value="DUF1295"/>
    <property type="match status" value="1"/>
</dbReference>
<dbReference type="HOGENOM" id="CLU_043418_0_1_1"/>
<evidence type="ECO:0000313" key="3">
    <source>
        <dbReference type="Proteomes" id="UP000053259"/>
    </source>
</evidence>